<keyword evidence="4 14" id="KW-0813">Transport</keyword>
<evidence type="ECO:0000256" key="6">
    <source>
        <dbReference type="ARBA" id="ARBA00022519"/>
    </source>
</evidence>
<evidence type="ECO:0000256" key="10">
    <source>
        <dbReference type="ARBA" id="ARBA00022927"/>
    </source>
</evidence>
<comment type="subcellular location">
    <subcellularLocation>
        <location evidence="2 14">Cell inner membrane</location>
        <topology evidence="2 14">Multi-pass membrane protein</topology>
    </subcellularLocation>
</comment>
<keyword evidence="11 15" id="KW-1133">Transmembrane helix</keyword>
<evidence type="ECO:0000256" key="12">
    <source>
        <dbReference type="ARBA" id="ARBA00023136"/>
    </source>
</evidence>
<reference evidence="17 18" key="1">
    <citation type="submission" date="2018-05" db="EMBL/GenBank/DDBJ databases">
        <title>Genomic Encyclopedia of Type Strains, Phase IV (KMG-IV): sequencing the most valuable type-strain genomes for metagenomic binning, comparative biology and taxonomic classification.</title>
        <authorList>
            <person name="Goeker M."/>
        </authorList>
    </citation>
    <scope>NUCLEOTIDE SEQUENCE [LARGE SCALE GENOMIC DNA]</scope>
    <source>
        <strain evidence="17 18">DSM 25350</strain>
    </source>
</reference>
<dbReference type="PROSITE" id="PS00874">
    <property type="entry name" value="T2SP_F"/>
    <property type="match status" value="1"/>
</dbReference>
<dbReference type="EMBL" id="QGGU01000002">
    <property type="protein sequence ID" value="PWK53784.1"/>
    <property type="molecule type" value="Genomic_DNA"/>
</dbReference>
<keyword evidence="7 14" id="KW-0812">Transmembrane</keyword>
<keyword evidence="12 15" id="KW-0472">Membrane</keyword>
<comment type="caution">
    <text evidence="17">The sequence shown here is derived from an EMBL/GenBank/DDBJ whole genome shotgun (WGS) entry which is preliminary data.</text>
</comment>
<dbReference type="GO" id="GO:0005886">
    <property type="term" value="C:plasma membrane"/>
    <property type="evidence" value="ECO:0007669"/>
    <property type="project" value="UniProtKB-SubCell"/>
</dbReference>
<evidence type="ECO:0000256" key="14">
    <source>
        <dbReference type="RuleBase" id="RU003923"/>
    </source>
</evidence>
<evidence type="ECO:0000256" key="15">
    <source>
        <dbReference type="SAM" id="Phobius"/>
    </source>
</evidence>
<keyword evidence="6" id="KW-0997">Cell inner membrane</keyword>
<keyword evidence="18" id="KW-1185">Reference proteome</keyword>
<dbReference type="InterPro" id="IPR003004">
    <property type="entry name" value="GspF/PilC"/>
</dbReference>
<dbReference type="InterPro" id="IPR042094">
    <property type="entry name" value="T2SS_GspF_sf"/>
</dbReference>
<evidence type="ECO:0000259" key="16">
    <source>
        <dbReference type="Pfam" id="PF00482"/>
    </source>
</evidence>
<evidence type="ECO:0000256" key="3">
    <source>
        <dbReference type="ARBA" id="ARBA00005745"/>
    </source>
</evidence>
<keyword evidence="10" id="KW-0653">Protein transport</keyword>
<evidence type="ECO:0000256" key="4">
    <source>
        <dbReference type="ARBA" id="ARBA00022448"/>
    </source>
</evidence>
<dbReference type="PANTHER" id="PTHR30012">
    <property type="entry name" value="GENERAL SECRETION PATHWAY PROTEIN"/>
    <property type="match status" value="1"/>
</dbReference>
<sequence length="407" mass="44902">MAAFEYTALDVKGRQKKGILEGDTPRQIRQNLRDKGLAPLSVEAVTEKHRKQQSRKPLFSAPGMSAADLALITRQIATLINAAIPVEESLKAVADQCEKPKHQTIMMGVRSRVVEGHMLADALREYPRVFDDLYCSMVAAGEKSGHLDSVLDRLADYTERRQEMKSKVSSAMAYPMILGVVSFLVIIFLLSYVVPKIVEQYRDMGGELPGLTQALITTSDFVIDNGVFVGLGIFALIAGFKTLLRNPKRLKRWHQSILKLPLFGRVSRNVNAARFARTLSILNSSSVPLLEALKISGDVMTNIELKEAVHEATFKVREGTSLKASLQSTGHFPPMMLHMIGSGEASGELDRMLEKAADNQDRQFESLVGVITTMIGPLMILFMGGFVLTIVLAILLPIFQMNQLMSG</sequence>
<feature type="domain" description="Type II secretion system protein GspF" evidence="16">
    <location>
        <begin position="275"/>
        <end position="397"/>
    </location>
</feature>
<feature type="domain" description="Type II secretion system protein GspF" evidence="16">
    <location>
        <begin position="73"/>
        <end position="195"/>
    </location>
</feature>
<accession>A0A316FYK8</accession>
<name>A0A316FYK8_9GAMM</name>
<dbReference type="Pfam" id="PF00482">
    <property type="entry name" value="T2SSF"/>
    <property type="match status" value="2"/>
</dbReference>
<feature type="transmembrane region" description="Helical" evidence="15">
    <location>
        <begin position="171"/>
        <end position="194"/>
    </location>
</feature>
<evidence type="ECO:0000256" key="2">
    <source>
        <dbReference type="ARBA" id="ARBA00004429"/>
    </source>
</evidence>
<dbReference type="GO" id="GO:0015627">
    <property type="term" value="C:type II protein secretion system complex"/>
    <property type="evidence" value="ECO:0007669"/>
    <property type="project" value="InterPro"/>
</dbReference>
<dbReference type="OrthoDB" id="9805682at2"/>
<evidence type="ECO:0000313" key="17">
    <source>
        <dbReference type="EMBL" id="PWK53784.1"/>
    </source>
</evidence>
<dbReference type="PANTHER" id="PTHR30012:SF0">
    <property type="entry name" value="TYPE II SECRETION SYSTEM PROTEIN F-RELATED"/>
    <property type="match status" value="1"/>
</dbReference>
<dbReference type="Gene3D" id="1.20.81.30">
    <property type="entry name" value="Type II secretion system (T2SS), domain F"/>
    <property type="match status" value="2"/>
</dbReference>
<feature type="transmembrane region" description="Helical" evidence="15">
    <location>
        <begin position="378"/>
        <end position="399"/>
    </location>
</feature>
<dbReference type="FunFam" id="1.20.81.30:FF:000001">
    <property type="entry name" value="Type II secretion system protein F"/>
    <property type="match status" value="2"/>
</dbReference>
<gene>
    <name evidence="17" type="ORF">C8D97_102173</name>
</gene>
<dbReference type="PRINTS" id="PR00812">
    <property type="entry name" value="BCTERIALGSPF"/>
</dbReference>
<keyword evidence="9" id="KW-0106">Calcium</keyword>
<evidence type="ECO:0000256" key="8">
    <source>
        <dbReference type="ARBA" id="ARBA00022723"/>
    </source>
</evidence>
<comment type="function">
    <text evidence="1">Component of the type II secretion system inner membrane complex required for the energy-dependent secretion of extracellular factors such as proteases and toxins from the periplasm.</text>
</comment>
<evidence type="ECO:0000256" key="13">
    <source>
        <dbReference type="ARBA" id="ARBA00030750"/>
    </source>
</evidence>
<keyword evidence="5" id="KW-1003">Cell membrane</keyword>
<evidence type="ECO:0000256" key="7">
    <source>
        <dbReference type="ARBA" id="ARBA00022692"/>
    </source>
</evidence>
<protein>
    <recommendedName>
        <fullName evidence="13">General secretion pathway protein F</fullName>
    </recommendedName>
</protein>
<dbReference type="RefSeq" id="WP_109761845.1">
    <property type="nucleotide sequence ID" value="NZ_QGGU01000002.1"/>
</dbReference>
<dbReference type="GO" id="GO:0046872">
    <property type="term" value="F:metal ion binding"/>
    <property type="evidence" value="ECO:0007669"/>
    <property type="project" value="UniProtKB-KW"/>
</dbReference>
<evidence type="ECO:0000256" key="1">
    <source>
        <dbReference type="ARBA" id="ARBA00002684"/>
    </source>
</evidence>
<proteinExistence type="inferred from homology"/>
<dbReference type="InterPro" id="IPR018076">
    <property type="entry name" value="T2SS_GspF_dom"/>
</dbReference>
<dbReference type="GO" id="GO:0015628">
    <property type="term" value="P:protein secretion by the type II secretion system"/>
    <property type="evidence" value="ECO:0007669"/>
    <property type="project" value="InterPro"/>
</dbReference>
<dbReference type="InterPro" id="IPR001992">
    <property type="entry name" value="T2SS_GspF/T4SS_PilC_CS"/>
</dbReference>
<evidence type="ECO:0000256" key="5">
    <source>
        <dbReference type="ARBA" id="ARBA00022475"/>
    </source>
</evidence>
<organism evidence="17 18">
    <name type="scientific">Pleionea mediterranea</name>
    <dbReference type="NCBI Taxonomy" id="523701"/>
    <lineage>
        <taxon>Bacteria</taxon>
        <taxon>Pseudomonadati</taxon>
        <taxon>Pseudomonadota</taxon>
        <taxon>Gammaproteobacteria</taxon>
        <taxon>Oceanospirillales</taxon>
        <taxon>Pleioneaceae</taxon>
        <taxon>Pleionea</taxon>
    </lineage>
</organism>
<dbReference type="InterPro" id="IPR011850">
    <property type="entry name" value="T2SS_GspF"/>
</dbReference>
<comment type="similarity">
    <text evidence="3 14">Belongs to the GSP F family.</text>
</comment>
<evidence type="ECO:0000313" key="18">
    <source>
        <dbReference type="Proteomes" id="UP000245790"/>
    </source>
</evidence>
<dbReference type="AlphaFoldDB" id="A0A316FYK8"/>
<keyword evidence="8" id="KW-0479">Metal-binding</keyword>
<evidence type="ECO:0000256" key="9">
    <source>
        <dbReference type="ARBA" id="ARBA00022837"/>
    </source>
</evidence>
<dbReference type="Proteomes" id="UP000245790">
    <property type="component" value="Unassembled WGS sequence"/>
</dbReference>
<dbReference type="NCBIfam" id="TIGR02120">
    <property type="entry name" value="GspF"/>
    <property type="match status" value="1"/>
</dbReference>
<evidence type="ECO:0000256" key="11">
    <source>
        <dbReference type="ARBA" id="ARBA00022989"/>
    </source>
</evidence>
<feature type="transmembrane region" description="Helical" evidence="15">
    <location>
        <begin position="226"/>
        <end position="244"/>
    </location>
</feature>